<gene>
    <name evidence="1" type="ORF">HMPREF0444_0965</name>
</gene>
<comment type="caution">
    <text evidence="1">The sequence shown here is derived from an EMBL/GenBank/DDBJ whole genome shotgun (WGS) entry which is preliminary data.</text>
</comment>
<evidence type="ECO:0000313" key="1">
    <source>
        <dbReference type="EMBL" id="EEW37332.1"/>
    </source>
</evidence>
<proteinExistence type="predicted"/>
<keyword evidence="2" id="KW-1185">Reference proteome</keyword>
<protein>
    <submittedName>
        <fullName evidence="1">Uncharacterized protein</fullName>
    </submittedName>
</protein>
<name>C8NGC0_9LACT</name>
<accession>C8NGC0</accession>
<dbReference type="eggNOG" id="ENOG5034BSP">
    <property type="taxonomic scope" value="Bacteria"/>
</dbReference>
<organism evidence="1 2">
    <name type="scientific">Granulicatella adiacens ATCC 49175</name>
    <dbReference type="NCBI Taxonomy" id="638301"/>
    <lineage>
        <taxon>Bacteria</taxon>
        <taxon>Bacillati</taxon>
        <taxon>Bacillota</taxon>
        <taxon>Bacilli</taxon>
        <taxon>Lactobacillales</taxon>
        <taxon>Carnobacteriaceae</taxon>
        <taxon>Granulicatella</taxon>
    </lineage>
</organism>
<sequence>MSRAVEMSGKSMKKKAIVISSALLLLTVGGVTALNVIAPSWRENTIFATARDKQLAWLKEHEKQIVAWIHSRYPKVEKVQFDWKTLEVGPVSNGVMNVGYNLSVEGTFNDIPETIIFVDFLMETADSIPKMSQIRMNQPPSIKKADGGVYDFE</sequence>
<dbReference type="HOGENOM" id="CLU_133306_1_0_9"/>
<dbReference type="Proteomes" id="UP000005926">
    <property type="component" value="Unassembled WGS sequence"/>
</dbReference>
<dbReference type="EMBL" id="ACKZ01000017">
    <property type="protein sequence ID" value="EEW37332.1"/>
    <property type="molecule type" value="Genomic_DNA"/>
</dbReference>
<reference evidence="1 2" key="1">
    <citation type="submission" date="2009-08" db="EMBL/GenBank/DDBJ databases">
        <authorList>
            <person name="Muzny D."/>
            <person name="Qin X."/>
            <person name="Deng J."/>
            <person name="Jiang H."/>
            <person name="Liu Y."/>
            <person name="Qu J."/>
            <person name="Song X.-Z."/>
            <person name="Zhang L."/>
            <person name="Thornton R."/>
            <person name="Coyle M."/>
            <person name="Francisco L."/>
            <person name="Jackson L."/>
            <person name="Javaid M."/>
            <person name="Korchina V."/>
            <person name="Kovar C."/>
            <person name="Mata R."/>
            <person name="Mathew T."/>
            <person name="Ngo R."/>
            <person name="Nguyen L."/>
            <person name="Nguyen N."/>
            <person name="Okwuonu G."/>
            <person name="Ongeri F."/>
            <person name="Pham C."/>
            <person name="Simmons D."/>
            <person name="Wilczek-Boney K."/>
            <person name="Hale W."/>
            <person name="Jakkamsetti A."/>
            <person name="Pham P."/>
            <person name="Ruth R."/>
            <person name="San Lucas F."/>
            <person name="Warren J."/>
            <person name="Zhang J."/>
            <person name="Zhao Z."/>
            <person name="Zhou C."/>
            <person name="Zhu D."/>
            <person name="Lee S."/>
            <person name="Bess C."/>
            <person name="Blankenburg K."/>
            <person name="Forbes L."/>
            <person name="Fu Q."/>
            <person name="Gubbala S."/>
            <person name="Hirani K."/>
            <person name="Jayaseelan J.C."/>
            <person name="Lara F."/>
            <person name="Munidasa M."/>
            <person name="Palculict T."/>
            <person name="Patil S."/>
            <person name="Pu L.-L."/>
            <person name="Saada N."/>
            <person name="Tang L."/>
            <person name="Weissenberger G."/>
            <person name="Zhu Y."/>
            <person name="Hemphill L."/>
            <person name="Shang Y."/>
            <person name="Youmans B."/>
            <person name="Ayvaz T."/>
            <person name="Ross M."/>
            <person name="Santibanez J."/>
            <person name="Aqrawi P."/>
            <person name="Gross S."/>
            <person name="Joshi V."/>
            <person name="Fowler G."/>
            <person name="Nazareth L."/>
            <person name="Reid J."/>
            <person name="Worley K."/>
            <person name="Petrosino J."/>
            <person name="Highlander S."/>
            <person name="Gibbs R."/>
        </authorList>
    </citation>
    <scope>NUCLEOTIDE SEQUENCE [LARGE SCALE GENOMIC DNA]</scope>
    <source>
        <strain evidence="1 2">ATCC 49175</strain>
    </source>
</reference>
<evidence type="ECO:0000313" key="2">
    <source>
        <dbReference type="Proteomes" id="UP000005926"/>
    </source>
</evidence>
<dbReference type="STRING" id="638301.HMPREF0444_0965"/>
<dbReference type="AlphaFoldDB" id="C8NGC0"/>